<evidence type="ECO:0000313" key="2">
    <source>
        <dbReference type="EMBL" id="GGL56399.1"/>
    </source>
</evidence>
<sequence>MPAPLFITVFGLPFHPLVVHATVVVVPVAAVVVLFAAVWPQFRRWINWGAPALALLAVVLDPLTTASGDALRHQLPPSPLIARHAELADGLLPWLIALAVGALAVFTARLPWVRRRWTLPPVLVAIATVLAVVSAIGSLVWVTLVGHAGAAAAWHGVGG</sequence>
<feature type="transmembrane region" description="Helical" evidence="1">
    <location>
        <begin position="122"/>
        <end position="144"/>
    </location>
</feature>
<keyword evidence="1" id="KW-0472">Membrane</keyword>
<dbReference type="RefSeq" id="WP_188894370.1">
    <property type="nucleotide sequence ID" value="NZ_BMMZ01000002.1"/>
</dbReference>
<name>A0A917S5K3_9ACTN</name>
<keyword evidence="1" id="KW-0812">Transmembrane</keyword>
<keyword evidence="1" id="KW-1133">Transmembrane helix</keyword>
<gene>
    <name evidence="2" type="ORF">GCM10011575_13580</name>
</gene>
<accession>A0A917S5K3</accession>
<evidence type="ECO:0000256" key="1">
    <source>
        <dbReference type="SAM" id="Phobius"/>
    </source>
</evidence>
<comment type="caution">
    <text evidence="2">The sequence shown here is derived from an EMBL/GenBank/DDBJ whole genome shotgun (WGS) entry which is preliminary data.</text>
</comment>
<feature type="transmembrane region" description="Helical" evidence="1">
    <location>
        <begin position="17"/>
        <end position="39"/>
    </location>
</feature>
<keyword evidence="3" id="KW-1185">Reference proteome</keyword>
<reference evidence="2" key="1">
    <citation type="journal article" date="2014" name="Int. J. Syst. Evol. Microbiol.">
        <title>Complete genome sequence of Corynebacterium casei LMG S-19264T (=DSM 44701T), isolated from a smear-ripened cheese.</title>
        <authorList>
            <consortium name="US DOE Joint Genome Institute (JGI-PGF)"/>
            <person name="Walter F."/>
            <person name="Albersmeier A."/>
            <person name="Kalinowski J."/>
            <person name="Ruckert C."/>
        </authorList>
    </citation>
    <scope>NUCLEOTIDE SEQUENCE</scope>
    <source>
        <strain evidence="2">CGMCC 4.7306</strain>
    </source>
</reference>
<feature type="transmembrane region" description="Helical" evidence="1">
    <location>
        <begin position="91"/>
        <end position="110"/>
    </location>
</feature>
<dbReference type="EMBL" id="BMMZ01000002">
    <property type="protein sequence ID" value="GGL56399.1"/>
    <property type="molecule type" value="Genomic_DNA"/>
</dbReference>
<dbReference type="AlphaFoldDB" id="A0A917S5K3"/>
<organism evidence="2 3">
    <name type="scientific">Microlunatus endophyticus</name>
    <dbReference type="NCBI Taxonomy" id="1716077"/>
    <lineage>
        <taxon>Bacteria</taxon>
        <taxon>Bacillati</taxon>
        <taxon>Actinomycetota</taxon>
        <taxon>Actinomycetes</taxon>
        <taxon>Propionibacteriales</taxon>
        <taxon>Propionibacteriaceae</taxon>
        <taxon>Microlunatus</taxon>
    </lineage>
</organism>
<reference evidence="2" key="2">
    <citation type="submission" date="2020-09" db="EMBL/GenBank/DDBJ databases">
        <authorList>
            <person name="Sun Q."/>
            <person name="Zhou Y."/>
        </authorList>
    </citation>
    <scope>NUCLEOTIDE SEQUENCE</scope>
    <source>
        <strain evidence="2">CGMCC 4.7306</strain>
    </source>
</reference>
<proteinExistence type="predicted"/>
<evidence type="ECO:0000313" key="3">
    <source>
        <dbReference type="Proteomes" id="UP000613840"/>
    </source>
</evidence>
<dbReference type="Proteomes" id="UP000613840">
    <property type="component" value="Unassembled WGS sequence"/>
</dbReference>
<protein>
    <submittedName>
        <fullName evidence="2">Uncharacterized protein</fullName>
    </submittedName>
</protein>
<feature type="transmembrane region" description="Helical" evidence="1">
    <location>
        <begin position="51"/>
        <end position="71"/>
    </location>
</feature>